<accession>A0ABS6U8T5</accession>
<protein>
    <submittedName>
        <fullName evidence="8">NAD(P)-dependent alcohol dehydrogenase</fullName>
    </submittedName>
</protein>
<keyword evidence="4" id="KW-0520">NAD</keyword>
<reference evidence="8 9" key="1">
    <citation type="submission" date="2020-11" db="EMBL/GenBank/DDBJ databases">
        <title>Pseudonocardia abyssalis sp. nov. and Pseudonocardia oceani sp. nov., description and phylogenomic analysis of two novel actinomycetes isolated from the deep Southern Ocean.</title>
        <authorList>
            <person name="Parra J."/>
        </authorList>
    </citation>
    <scope>NUCLEOTIDE SEQUENCE [LARGE SCALE GENOMIC DNA]</scope>
    <source>
        <strain evidence="9">KRD185</strain>
    </source>
</reference>
<evidence type="ECO:0000256" key="5">
    <source>
        <dbReference type="RuleBase" id="RU361277"/>
    </source>
</evidence>
<evidence type="ECO:0000256" key="1">
    <source>
        <dbReference type="ARBA" id="ARBA00008072"/>
    </source>
</evidence>
<comment type="similarity">
    <text evidence="1 5">Belongs to the zinc-containing alcohol dehydrogenase family.</text>
</comment>
<dbReference type="PROSITE" id="PS00059">
    <property type="entry name" value="ADH_ZINC"/>
    <property type="match status" value="1"/>
</dbReference>
<name>A0ABS6U8T5_9PSEU</name>
<dbReference type="PANTHER" id="PTHR43880:SF12">
    <property type="entry name" value="ALCOHOL DEHYDROGENASE CLASS-3"/>
    <property type="match status" value="1"/>
</dbReference>
<evidence type="ECO:0000256" key="4">
    <source>
        <dbReference type="ARBA" id="ARBA00023027"/>
    </source>
</evidence>
<dbReference type="Pfam" id="PF08240">
    <property type="entry name" value="ADH_N"/>
    <property type="match status" value="1"/>
</dbReference>
<keyword evidence="9" id="KW-1185">Reference proteome</keyword>
<keyword evidence="2 5" id="KW-0479">Metal-binding</keyword>
<evidence type="ECO:0000259" key="6">
    <source>
        <dbReference type="Pfam" id="PF00107"/>
    </source>
</evidence>
<organism evidence="8 9">
    <name type="scientific">Pseudonocardia oceani</name>
    <dbReference type="NCBI Taxonomy" id="2792013"/>
    <lineage>
        <taxon>Bacteria</taxon>
        <taxon>Bacillati</taxon>
        <taxon>Actinomycetota</taxon>
        <taxon>Actinomycetes</taxon>
        <taxon>Pseudonocardiales</taxon>
        <taxon>Pseudonocardiaceae</taxon>
        <taxon>Pseudonocardia</taxon>
    </lineage>
</organism>
<dbReference type="InterPro" id="IPR013149">
    <property type="entry name" value="ADH-like_C"/>
</dbReference>
<dbReference type="InterPro" id="IPR013154">
    <property type="entry name" value="ADH-like_N"/>
</dbReference>
<dbReference type="Proteomes" id="UP000694300">
    <property type="component" value="Unassembled WGS sequence"/>
</dbReference>
<evidence type="ECO:0000256" key="2">
    <source>
        <dbReference type="ARBA" id="ARBA00022723"/>
    </source>
</evidence>
<dbReference type="RefSeq" id="WP_218590138.1">
    <property type="nucleotide sequence ID" value="NZ_JADQDE010000045.1"/>
</dbReference>
<evidence type="ECO:0000313" key="8">
    <source>
        <dbReference type="EMBL" id="MBW0128613.1"/>
    </source>
</evidence>
<dbReference type="Pfam" id="PF00107">
    <property type="entry name" value="ADH_zinc_N"/>
    <property type="match status" value="1"/>
</dbReference>
<proteinExistence type="inferred from homology"/>
<dbReference type="EMBL" id="JADQDF010000001">
    <property type="protein sequence ID" value="MBW0128613.1"/>
    <property type="molecule type" value="Genomic_DNA"/>
</dbReference>
<dbReference type="CDD" id="cd08278">
    <property type="entry name" value="benzyl_alcohol_DH"/>
    <property type="match status" value="1"/>
</dbReference>
<evidence type="ECO:0000313" key="9">
    <source>
        <dbReference type="Proteomes" id="UP000694300"/>
    </source>
</evidence>
<keyword evidence="3 5" id="KW-0862">Zinc</keyword>
<feature type="domain" description="Alcohol dehydrogenase-like C-terminal" evidence="6">
    <location>
        <begin position="197"/>
        <end position="289"/>
    </location>
</feature>
<dbReference type="InterPro" id="IPR002328">
    <property type="entry name" value="ADH_Zn_CS"/>
</dbReference>
<gene>
    <name evidence="8" type="ORF">I4I82_13085</name>
</gene>
<sequence length="315" mass="32300">MPTAVRAAVATEPGVPYTLHDLQLDDPRPEEVLVRIVGTGVCHTDVVVRDKLYPVPQPIVGGHEGAGVVEAVGDAVRDVAPGDHVVLANLSCGTCRLCRTGNPSYCLNFSALNFSGARPDGSSTMSGLDEVRGSLFGQSSFATHALAHERNTVVMPGSAPLELLGPLGCGVQTGAGAVLNALRPQAGSRVAVYGAGAVGLSALLAAKLVGCPLRIVVEPRAQRRALAEDLGATHTIDPGATDPVAAVKDLTGGEGVDYTLECSGEPGPFRQAVDSLTQCGECALVGALDDVDRAFHDAFDDGTAIKPVLLMGDGH</sequence>
<comment type="caution">
    <text evidence="8">The sequence shown here is derived from an EMBL/GenBank/DDBJ whole genome shotgun (WGS) entry which is preliminary data.</text>
</comment>
<evidence type="ECO:0000256" key="3">
    <source>
        <dbReference type="ARBA" id="ARBA00022833"/>
    </source>
</evidence>
<comment type="cofactor">
    <cofactor evidence="5">
        <name>Zn(2+)</name>
        <dbReference type="ChEBI" id="CHEBI:29105"/>
    </cofactor>
</comment>
<dbReference type="PANTHER" id="PTHR43880">
    <property type="entry name" value="ALCOHOL DEHYDROGENASE"/>
    <property type="match status" value="1"/>
</dbReference>
<feature type="domain" description="Alcohol dehydrogenase-like N-terminal" evidence="7">
    <location>
        <begin position="29"/>
        <end position="156"/>
    </location>
</feature>
<evidence type="ECO:0000259" key="7">
    <source>
        <dbReference type="Pfam" id="PF08240"/>
    </source>
</evidence>